<sequence length="318" mass="35694">MDTKPRRVFTKTVCVLDPYGKTFCGQVAKLCNKPYCMLKIGRVVAFEGVDDPTPKSYILQIEQIGAYRIQDGMDTISVMITQTGVAASVERWEEWKFETLSAVPLASLIMVDGIRRDAEVKFVKGMGLVAPYTRNEMDRRDIPELPGVLPSSMGLRELREKLKNEREQLRNRDESIATASTIVERKEVESWQQLQDNIEKVSDWAVEVPAVVKGESDHDDEDEEGGEYLTSSYMKKVSAVVKKPDPIVLGMAFGYPKTSGPFDKILGEKECQWSGVPVFDIDRVGNTYRLVMIGEATKYLLVVKGQNYFVLPAGVSSF</sequence>
<keyword evidence="3" id="KW-0694">RNA-binding</keyword>
<organism evidence="5">
    <name type="scientific">Changuinola virus</name>
    <dbReference type="NCBI Taxonomy" id="40052"/>
    <lineage>
        <taxon>Viruses</taxon>
        <taxon>Riboviria</taxon>
        <taxon>Orthornavirae</taxon>
        <taxon>Duplornaviricota</taxon>
        <taxon>Resentoviricetes</taxon>
        <taxon>Reovirales</taxon>
        <taxon>Sedoreoviridae</taxon>
        <taxon>Orbivirus</taxon>
        <taxon>Orbivirus changuinolaense</taxon>
    </lineage>
</organism>
<dbReference type="InterPro" id="IPR037194">
    <property type="entry name" value="NS2_N"/>
</dbReference>
<reference evidence="5" key="1">
    <citation type="submission" date="2017-02" db="EMBL/GenBank/DDBJ databases">
        <authorList>
            <person name="Phan T.G."/>
            <person name="Delwart E."/>
        </authorList>
    </citation>
    <scope>NUCLEOTIDE SEQUENCE</scope>
    <source>
        <strain evidence="5">GML 902974</strain>
    </source>
</reference>
<accession>A0A3Q8BAQ8</accession>
<dbReference type="Pfam" id="PF04514">
    <property type="entry name" value="BTV_NS2"/>
    <property type="match status" value="2"/>
</dbReference>
<evidence type="ECO:0000256" key="3">
    <source>
        <dbReference type="ARBA" id="ARBA00022884"/>
    </source>
</evidence>
<comment type="function">
    <text evidence="1">Single-stranded RNA-binding protein.</text>
</comment>
<keyword evidence="4" id="KW-0175">Coiled coil</keyword>
<evidence type="ECO:0000256" key="1">
    <source>
        <dbReference type="ARBA" id="ARBA00002402"/>
    </source>
</evidence>
<dbReference type="GO" id="GO:0003723">
    <property type="term" value="F:RNA binding"/>
    <property type="evidence" value="ECO:0007669"/>
    <property type="project" value="UniProtKB-KW"/>
</dbReference>
<evidence type="ECO:0000313" key="5">
    <source>
        <dbReference type="EMBL" id="AQX34699.1"/>
    </source>
</evidence>
<name>A0A3Q8BAQ8_9REOV</name>
<feature type="coiled-coil region" evidence="4">
    <location>
        <begin position="152"/>
        <end position="179"/>
    </location>
</feature>
<dbReference type="SUPFAM" id="SSF110132">
    <property type="entry name" value="BTV NS2-like ssRNA-binding domain"/>
    <property type="match status" value="1"/>
</dbReference>
<evidence type="ECO:0000256" key="4">
    <source>
        <dbReference type="SAM" id="Coils"/>
    </source>
</evidence>
<dbReference type="InterPro" id="IPR007602">
    <property type="entry name" value="BTV_NS2"/>
</dbReference>
<dbReference type="EMBL" id="KY659463">
    <property type="protein sequence ID" value="AQX34699.1"/>
    <property type="molecule type" value="Genomic_RNA"/>
</dbReference>
<protein>
    <recommendedName>
        <fullName evidence="2">Non-structural protein NS2</fullName>
    </recommendedName>
</protein>
<evidence type="ECO:0000256" key="2">
    <source>
        <dbReference type="ARBA" id="ARBA00014070"/>
    </source>
</evidence>
<proteinExistence type="predicted"/>